<protein>
    <recommendedName>
        <fullName evidence="3">DUF1444 family protein</fullName>
    </recommendedName>
</protein>
<sequence length="297" mass="33918">MKYTEFLHTIETEITARLDNDFKLTIHPVKKNNGMIYDGLVIINPKFNIAPTIYLNPYYHWYLDGVSIDSILDAILSTYNDFKPTEDFDISFCDDFSKVKEKIIFQLISYDKNQKQLKDVPYIKYLDFAIIFEVYVGAQLPEFGTITVTDALLSHWGIDTETLIRASMQNTPRILPCSIINMAEFLAKKCPGYANQMRAVCDFDSLPMYILTNSRQTNGASAILYPGVLSSLAKKLGGNMLLIPSSIHEFLVMPLDSDIDVCNLSEFICEVNSTEVRDEEVLGERYYIYDSKTDTVY</sequence>
<reference evidence="2" key="1">
    <citation type="submission" date="2015-05" db="EMBL/GenBank/DDBJ databases">
        <authorList>
            <consortium name="Pathogen Informatics"/>
        </authorList>
    </citation>
    <scope>NUCLEOTIDE SEQUENCE [LARGE SCALE GENOMIC DNA]</scope>
    <source>
        <strain evidence="2">T1-815</strain>
    </source>
</reference>
<organism evidence="1 2">
    <name type="scientific">Agathobacter rectalis</name>
    <dbReference type="NCBI Taxonomy" id="39491"/>
    <lineage>
        <taxon>Bacteria</taxon>
        <taxon>Bacillati</taxon>
        <taxon>Bacillota</taxon>
        <taxon>Clostridia</taxon>
        <taxon>Lachnospirales</taxon>
        <taxon>Lachnospiraceae</taxon>
        <taxon>Agathobacter</taxon>
    </lineage>
</organism>
<dbReference type="Proteomes" id="UP000049472">
    <property type="component" value="Unassembled WGS sequence"/>
</dbReference>
<gene>
    <name evidence="1" type="ORF">T1815_16871</name>
</gene>
<evidence type="ECO:0008006" key="3">
    <source>
        <dbReference type="Google" id="ProtNLM"/>
    </source>
</evidence>
<dbReference type="Pfam" id="PF18941">
    <property type="entry name" value="DUF5688"/>
    <property type="match status" value="1"/>
</dbReference>
<dbReference type="RefSeq" id="WP_055061852.1">
    <property type="nucleotide sequence ID" value="NZ_CVRQ01000020.1"/>
</dbReference>
<proteinExistence type="predicted"/>
<name>A0A0M6WLC7_9FIRM</name>
<dbReference type="InterPro" id="IPR043743">
    <property type="entry name" value="DUF5688"/>
</dbReference>
<dbReference type="AlphaFoldDB" id="A0A0M6WLC7"/>
<evidence type="ECO:0000313" key="1">
    <source>
        <dbReference type="EMBL" id="CRL37890.1"/>
    </source>
</evidence>
<keyword evidence="2" id="KW-1185">Reference proteome</keyword>
<evidence type="ECO:0000313" key="2">
    <source>
        <dbReference type="Proteomes" id="UP000049472"/>
    </source>
</evidence>
<accession>A0A0M6WLC7</accession>
<dbReference type="EMBL" id="CVRQ01000020">
    <property type="protein sequence ID" value="CRL37890.1"/>
    <property type="molecule type" value="Genomic_DNA"/>
</dbReference>